<evidence type="ECO:0000313" key="2">
    <source>
        <dbReference type="EMBL" id="CDW27704.1"/>
    </source>
</evidence>
<dbReference type="AlphaFoldDB" id="A0A0K2TNZ1"/>
<name>A0A0K2TNZ1_LEPSM</name>
<feature type="signal peptide" evidence="1">
    <location>
        <begin position="1"/>
        <end position="17"/>
    </location>
</feature>
<keyword evidence="1" id="KW-0732">Signal</keyword>
<proteinExistence type="predicted"/>
<dbReference type="EMBL" id="HACA01010343">
    <property type="protein sequence ID" value="CDW27704.1"/>
    <property type="molecule type" value="Transcribed_RNA"/>
</dbReference>
<accession>A0A0K2TNZ1</accession>
<organism evidence="2">
    <name type="scientific">Lepeophtheirus salmonis</name>
    <name type="common">Salmon louse</name>
    <name type="synonym">Caligus salmonis</name>
    <dbReference type="NCBI Taxonomy" id="72036"/>
    <lineage>
        <taxon>Eukaryota</taxon>
        <taxon>Metazoa</taxon>
        <taxon>Ecdysozoa</taxon>
        <taxon>Arthropoda</taxon>
        <taxon>Crustacea</taxon>
        <taxon>Multicrustacea</taxon>
        <taxon>Hexanauplia</taxon>
        <taxon>Copepoda</taxon>
        <taxon>Siphonostomatoida</taxon>
        <taxon>Caligidae</taxon>
        <taxon>Lepeophtheirus</taxon>
    </lineage>
</organism>
<evidence type="ECO:0000256" key="1">
    <source>
        <dbReference type="SAM" id="SignalP"/>
    </source>
</evidence>
<protein>
    <submittedName>
        <fullName evidence="2">Uncharacterized protein</fullName>
    </submittedName>
</protein>
<feature type="non-terminal residue" evidence="2">
    <location>
        <position position="1"/>
    </location>
</feature>
<reference evidence="2" key="1">
    <citation type="submission" date="2014-05" db="EMBL/GenBank/DDBJ databases">
        <authorList>
            <person name="Chronopoulou M."/>
        </authorList>
    </citation>
    <scope>NUCLEOTIDE SEQUENCE</scope>
    <source>
        <tissue evidence="2">Whole organism</tissue>
    </source>
</reference>
<feature type="chain" id="PRO_5005488028" evidence="1">
    <location>
        <begin position="18"/>
        <end position="349"/>
    </location>
</feature>
<sequence>GLVTTLMIILVKVASEAERSTGDARLFGAANIIMKAAVKLPPHIIPIVNDISMESNIKSLKNAPFSNRRSFRLFSKLGKPWHNSALFKKRRNRKKRKRYPFQSFTRAPVTPYPFVKASSIPLPSNKNVLAVGYRFTNAPVLDMEERPVLTPDLVNKENDSGIQEVDDPLFYNQDLTFNSLDNSDERKVCLCCPWDDIFLQNSRRRNTKAKISLDGVDCSNFSPLEIKFQIQEPNDQIVKRDTNKIPSSESDYYILNEISKFSMQTPRHRHPTNTYESFSYLPRAPLNFIRKNHVPTWSLSKHDTNSFRPSFDPINYLKENQLRKAQLLAKHLLRTAIQEEKTRPYGHYY</sequence>